<sequence length="153" mass="17460">GVDLDYELNVAEIEKYITPKIARGPVACWQSHLRVWKDIVDKGHETAFIFEDDIDIQVDLHSLVKRGLEIISTQNSTFVDHIDNTKRHNDWDTIFVGHCSQSETENPPITPELTYLRKSKGPACGHGYIISQRGAQKFVDMTLKAIEEPWDIV</sequence>
<organism evidence="2 3">
    <name type="scientific">Mycoemilia scoparia</name>
    <dbReference type="NCBI Taxonomy" id="417184"/>
    <lineage>
        <taxon>Eukaryota</taxon>
        <taxon>Fungi</taxon>
        <taxon>Fungi incertae sedis</taxon>
        <taxon>Zoopagomycota</taxon>
        <taxon>Kickxellomycotina</taxon>
        <taxon>Kickxellomycetes</taxon>
        <taxon>Kickxellales</taxon>
        <taxon>Kickxellaceae</taxon>
        <taxon>Mycoemilia</taxon>
    </lineage>
</organism>
<accession>A0A9W8A080</accession>
<evidence type="ECO:0000259" key="1">
    <source>
        <dbReference type="Pfam" id="PF01755"/>
    </source>
</evidence>
<keyword evidence="3" id="KW-1185">Reference proteome</keyword>
<evidence type="ECO:0000313" key="3">
    <source>
        <dbReference type="Proteomes" id="UP001150538"/>
    </source>
</evidence>
<protein>
    <recommendedName>
        <fullName evidence="1">Glycosyl transferase family 25 domain-containing protein</fullName>
    </recommendedName>
</protein>
<dbReference type="InterPro" id="IPR002654">
    <property type="entry name" value="Glyco_trans_25"/>
</dbReference>
<dbReference type="Pfam" id="PF01755">
    <property type="entry name" value="Glyco_transf_25"/>
    <property type="match status" value="1"/>
</dbReference>
<name>A0A9W8A080_9FUNG</name>
<feature type="domain" description="Glycosyl transferase family 25" evidence="1">
    <location>
        <begin position="14"/>
        <end position="151"/>
    </location>
</feature>
<reference evidence="2" key="1">
    <citation type="submission" date="2022-07" db="EMBL/GenBank/DDBJ databases">
        <title>Phylogenomic reconstructions and comparative analyses of Kickxellomycotina fungi.</title>
        <authorList>
            <person name="Reynolds N.K."/>
            <person name="Stajich J.E."/>
            <person name="Barry K."/>
            <person name="Grigoriev I.V."/>
            <person name="Crous P."/>
            <person name="Smith M.E."/>
        </authorList>
    </citation>
    <scope>NUCLEOTIDE SEQUENCE</scope>
    <source>
        <strain evidence="2">NBRC 100468</strain>
    </source>
</reference>
<evidence type="ECO:0000313" key="2">
    <source>
        <dbReference type="EMBL" id="KAJ1917101.1"/>
    </source>
</evidence>
<feature type="non-terminal residue" evidence="2">
    <location>
        <position position="153"/>
    </location>
</feature>
<dbReference type="Proteomes" id="UP001150538">
    <property type="component" value="Unassembled WGS sequence"/>
</dbReference>
<dbReference type="EMBL" id="JANBPU010000081">
    <property type="protein sequence ID" value="KAJ1917101.1"/>
    <property type="molecule type" value="Genomic_DNA"/>
</dbReference>
<feature type="non-terminal residue" evidence="2">
    <location>
        <position position="1"/>
    </location>
</feature>
<comment type="caution">
    <text evidence="2">The sequence shown here is derived from an EMBL/GenBank/DDBJ whole genome shotgun (WGS) entry which is preliminary data.</text>
</comment>
<dbReference type="AlphaFoldDB" id="A0A9W8A080"/>
<gene>
    <name evidence="2" type="ORF">H4219_003404</name>
</gene>
<dbReference type="OrthoDB" id="47375at2759"/>
<proteinExistence type="predicted"/>